<gene>
    <name evidence="3" type="ORF">E5161_06985</name>
</gene>
<keyword evidence="1" id="KW-0067">ATP-binding</keyword>
<feature type="domain" description="ATP-grasp" evidence="2">
    <location>
        <begin position="9"/>
        <end position="236"/>
    </location>
</feature>
<dbReference type="InterPro" id="IPR026838">
    <property type="entry name" value="YheC/D"/>
</dbReference>
<reference evidence="3 4" key="1">
    <citation type="submission" date="2019-04" db="EMBL/GenBank/DDBJ databases">
        <title>Cohnella sp. nov., isolated from soil.</title>
        <authorList>
            <person name="Kim W."/>
        </authorList>
    </citation>
    <scope>NUCLEOTIDE SEQUENCE [LARGE SCALE GENOMIC DNA]</scope>
    <source>
        <strain evidence="3 4">CAU 1483</strain>
    </source>
</reference>
<evidence type="ECO:0000259" key="2">
    <source>
        <dbReference type="PROSITE" id="PS50975"/>
    </source>
</evidence>
<dbReference type="GO" id="GO:0046872">
    <property type="term" value="F:metal ion binding"/>
    <property type="evidence" value="ECO:0007669"/>
    <property type="project" value="InterPro"/>
</dbReference>
<dbReference type="Proteomes" id="UP000309673">
    <property type="component" value="Unassembled WGS sequence"/>
</dbReference>
<comment type="caution">
    <text evidence="3">The sequence shown here is derived from an EMBL/GenBank/DDBJ whole genome shotgun (WGS) entry which is preliminary data.</text>
</comment>
<dbReference type="PROSITE" id="PS50975">
    <property type="entry name" value="ATP_GRASP"/>
    <property type="match status" value="1"/>
</dbReference>
<organism evidence="3 4">
    <name type="scientific">Cohnella pontilimi</name>
    <dbReference type="NCBI Taxonomy" id="2564100"/>
    <lineage>
        <taxon>Bacteria</taxon>
        <taxon>Bacillati</taxon>
        <taxon>Bacillota</taxon>
        <taxon>Bacilli</taxon>
        <taxon>Bacillales</taxon>
        <taxon>Paenibacillaceae</taxon>
        <taxon>Cohnella</taxon>
    </lineage>
</organism>
<dbReference type="InterPro" id="IPR011761">
    <property type="entry name" value="ATP-grasp"/>
</dbReference>
<dbReference type="GO" id="GO:0005524">
    <property type="term" value="F:ATP binding"/>
    <property type="evidence" value="ECO:0007669"/>
    <property type="project" value="UniProtKB-UniRule"/>
</dbReference>
<proteinExistence type="predicted"/>
<accession>A0A4U0FCX7</accession>
<protein>
    <recommendedName>
        <fullName evidence="2">ATP-grasp domain-containing protein</fullName>
    </recommendedName>
</protein>
<dbReference type="EMBL" id="SUPK01000003">
    <property type="protein sequence ID" value="TJY42591.1"/>
    <property type="molecule type" value="Genomic_DNA"/>
</dbReference>
<keyword evidence="4" id="KW-1185">Reference proteome</keyword>
<sequence length="237" mass="27100">MKKALPLMNDPFMKRYVPDTDWFGYDSLDKMMRRYDSVYIKPDVGRQGGGIIRVKKLSAKQWEISSKQTSSLFAPDKVYKQVKLLLNPKKKYIVQQGIDLATYHRCPFDVRVVLQKPLGYWRATLMSAKVAPRPSSLVTNVAKGAKDHNVYKVLRGLDQSLSSSNIMRDLMDISHQTAQILNSRYSFKILGLDLAVDKNGKVWFIEANTMPDNAGLENVDRSLYSKYLKARKLMRSG</sequence>
<dbReference type="Pfam" id="PF14398">
    <property type="entry name" value="ATPgrasp_YheCD"/>
    <property type="match status" value="1"/>
</dbReference>
<name>A0A4U0FCX7_9BACL</name>
<evidence type="ECO:0000313" key="3">
    <source>
        <dbReference type="EMBL" id="TJY42591.1"/>
    </source>
</evidence>
<evidence type="ECO:0000256" key="1">
    <source>
        <dbReference type="PROSITE-ProRule" id="PRU00409"/>
    </source>
</evidence>
<dbReference type="Gene3D" id="3.30.470.20">
    <property type="entry name" value="ATP-grasp fold, B domain"/>
    <property type="match status" value="1"/>
</dbReference>
<dbReference type="OrthoDB" id="7869153at2"/>
<dbReference type="AlphaFoldDB" id="A0A4U0FCX7"/>
<evidence type="ECO:0000313" key="4">
    <source>
        <dbReference type="Proteomes" id="UP000309673"/>
    </source>
</evidence>
<keyword evidence="1" id="KW-0547">Nucleotide-binding</keyword>
<dbReference type="SUPFAM" id="SSF56059">
    <property type="entry name" value="Glutathione synthetase ATP-binding domain-like"/>
    <property type="match status" value="1"/>
</dbReference>